<reference evidence="3 4" key="1">
    <citation type="journal article" date="2019" name="Int. J. Syst. Evol. Microbiol.">
        <title>The Global Catalogue of Microorganisms (GCM) 10K type strain sequencing project: providing services to taxonomists for standard genome sequencing and annotation.</title>
        <authorList>
            <consortium name="The Broad Institute Genomics Platform"/>
            <consortium name="The Broad Institute Genome Sequencing Center for Infectious Disease"/>
            <person name="Wu L."/>
            <person name="Ma J."/>
        </authorList>
    </citation>
    <scope>NUCLEOTIDE SEQUENCE [LARGE SCALE GENOMIC DNA]</scope>
    <source>
        <strain evidence="3 4">JCM 17504</strain>
    </source>
</reference>
<dbReference type="InterPro" id="IPR055768">
    <property type="entry name" value="DUF7344"/>
</dbReference>
<organism evidence="3 4">
    <name type="scientific">Haladaptatus pallidirubidus</name>
    <dbReference type="NCBI Taxonomy" id="1008152"/>
    <lineage>
        <taxon>Archaea</taxon>
        <taxon>Methanobacteriati</taxon>
        <taxon>Methanobacteriota</taxon>
        <taxon>Stenosarchaea group</taxon>
        <taxon>Halobacteria</taxon>
        <taxon>Halobacteriales</taxon>
        <taxon>Haladaptataceae</taxon>
        <taxon>Haladaptatus</taxon>
    </lineage>
</organism>
<dbReference type="Gene3D" id="1.10.10.10">
    <property type="entry name" value="Winged helix-like DNA-binding domain superfamily/Winged helix DNA-binding domain"/>
    <property type="match status" value="1"/>
</dbReference>
<gene>
    <name evidence="3" type="ORF">GCM10025751_23550</name>
</gene>
<keyword evidence="4" id="KW-1185">Reference proteome</keyword>
<dbReference type="AlphaFoldDB" id="A0AAV3UH79"/>
<sequence length="107" mass="12057">MTLDEQLSVLSNRHRRRLLMALAQRTPQPDRLAPSRALAADGGDEEQTDQTIAMQHVHLPKLADHGFIDWDQDAQRVTRGPRFDEIEPLLTVLGENQDVLADRGVPN</sequence>
<evidence type="ECO:0000313" key="3">
    <source>
        <dbReference type="EMBL" id="GAA5050034.1"/>
    </source>
</evidence>
<evidence type="ECO:0000256" key="1">
    <source>
        <dbReference type="SAM" id="MobiDB-lite"/>
    </source>
</evidence>
<dbReference type="GeneID" id="68615387"/>
<dbReference type="Proteomes" id="UP001501729">
    <property type="component" value="Unassembled WGS sequence"/>
</dbReference>
<dbReference type="EMBL" id="BAABKX010000007">
    <property type="protein sequence ID" value="GAA5050034.1"/>
    <property type="molecule type" value="Genomic_DNA"/>
</dbReference>
<evidence type="ECO:0000313" key="4">
    <source>
        <dbReference type="Proteomes" id="UP001501729"/>
    </source>
</evidence>
<proteinExistence type="predicted"/>
<protein>
    <recommendedName>
        <fullName evidence="2">DUF7344 domain-containing protein</fullName>
    </recommendedName>
</protein>
<comment type="caution">
    <text evidence="3">The sequence shown here is derived from an EMBL/GenBank/DDBJ whole genome shotgun (WGS) entry which is preliminary data.</text>
</comment>
<evidence type="ECO:0000259" key="2">
    <source>
        <dbReference type="Pfam" id="PF24035"/>
    </source>
</evidence>
<name>A0AAV3UH79_9EURY</name>
<accession>A0AAV3UH79</accession>
<dbReference type="Pfam" id="PF24035">
    <property type="entry name" value="DUF7344"/>
    <property type="match status" value="1"/>
</dbReference>
<feature type="region of interest" description="Disordered" evidence="1">
    <location>
        <begin position="22"/>
        <end position="48"/>
    </location>
</feature>
<dbReference type="RefSeq" id="WP_227777285.1">
    <property type="nucleotide sequence ID" value="NZ_BAABKX010000007.1"/>
</dbReference>
<dbReference type="InterPro" id="IPR036388">
    <property type="entry name" value="WH-like_DNA-bd_sf"/>
</dbReference>
<feature type="domain" description="DUF7344" evidence="2">
    <location>
        <begin position="8"/>
        <end position="78"/>
    </location>
</feature>